<dbReference type="GO" id="GO:0016887">
    <property type="term" value="F:ATP hydrolysis activity"/>
    <property type="evidence" value="ECO:0007669"/>
    <property type="project" value="InterPro"/>
</dbReference>
<reference evidence="4" key="1">
    <citation type="submission" date="2019-12" db="EMBL/GenBank/DDBJ databases">
        <title>Complete and draft genome sequences of new strains and members of some known species of the genus Rathayibacter isolated from plants.</title>
        <authorList>
            <person name="Tarlachkov S.V."/>
            <person name="Starodumova I.P."/>
            <person name="Dorofeeva L.V."/>
            <person name="Prisyazhnaya N.V."/>
            <person name="Leyn S."/>
            <person name="Zlamal J."/>
            <person name="Elan M."/>
            <person name="Osterman A.L."/>
            <person name="Nadler S."/>
            <person name="Subbotin S.A."/>
            <person name="Evtushenko L.I."/>
        </authorList>
    </citation>
    <scope>NUCLEOTIDE SEQUENCE [LARGE SCALE GENOMIC DNA]</scope>
    <source>
        <strain evidence="4">VKM Ac-2761</strain>
    </source>
</reference>
<dbReference type="InterPro" id="IPR003959">
    <property type="entry name" value="ATPase_AAA_core"/>
</dbReference>
<dbReference type="RefSeq" id="WP_068208617.1">
    <property type="nucleotide sequence ID" value="NZ_CP047186.1"/>
</dbReference>
<gene>
    <name evidence="3" type="ORF">GSU10_01505</name>
</gene>
<dbReference type="Gene3D" id="3.40.50.300">
    <property type="entry name" value="P-loop containing nucleotide triphosphate hydrolases"/>
    <property type="match status" value="2"/>
</dbReference>
<accession>A0AAE6RIW1</accession>
<organism evidence="3 4">
    <name type="scientific">Rathayibacter tanaceti</name>
    <dbReference type="NCBI Taxonomy" id="1671680"/>
    <lineage>
        <taxon>Bacteria</taxon>
        <taxon>Bacillati</taxon>
        <taxon>Actinomycetota</taxon>
        <taxon>Actinomycetes</taxon>
        <taxon>Micrococcales</taxon>
        <taxon>Microbacteriaceae</taxon>
        <taxon>Rathayibacter</taxon>
    </lineage>
</organism>
<dbReference type="Pfam" id="PF13304">
    <property type="entry name" value="AAA_21"/>
    <property type="match status" value="1"/>
</dbReference>
<dbReference type="EMBL" id="CP047186">
    <property type="protein sequence ID" value="QHC54465.1"/>
    <property type="molecule type" value="Genomic_DNA"/>
</dbReference>
<protein>
    <submittedName>
        <fullName evidence="3">AAA family ATPase</fullName>
    </submittedName>
</protein>
<dbReference type="AlphaFoldDB" id="A0AAE6RIW1"/>
<dbReference type="PANTHER" id="PTHR32182">
    <property type="entry name" value="DNA REPLICATION AND REPAIR PROTEIN RECF"/>
    <property type="match status" value="1"/>
</dbReference>
<evidence type="ECO:0000256" key="1">
    <source>
        <dbReference type="ARBA" id="ARBA00023236"/>
    </source>
</evidence>
<dbReference type="GO" id="GO:0000731">
    <property type="term" value="P:DNA synthesis involved in DNA repair"/>
    <property type="evidence" value="ECO:0007669"/>
    <property type="project" value="TreeGrafter"/>
</dbReference>
<dbReference type="GO" id="GO:0005524">
    <property type="term" value="F:ATP binding"/>
    <property type="evidence" value="ECO:0007669"/>
    <property type="project" value="InterPro"/>
</dbReference>
<dbReference type="PANTHER" id="PTHR32182:SF22">
    <property type="entry name" value="ATP-DEPENDENT ENDONUCLEASE, OLD FAMILY-RELATED"/>
    <property type="match status" value="1"/>
</dbReference>
<dbReference type="GO" id="GO:0009432">
    <property type="term" value="P:SOS response"/>
    <property type="evidence" value="ECO:0007669"/>
    <property type="project" value="UniProtKB-KW"/>
</dbReference>
<feature type="domain" description="ATPase AAA-type core" evidence="2">
    <location>
        <begin position="28"/>
        <end position="384"/>
    </location>
</feature>
<dbReference type="KEGG" id="rte:GSU10_01505"/>
<dbReference type="SUPFAM" id="SSF52540">
    <property type="entry name" value="P-loop containing nucleoside triphosphate hydrolases"/>
    <property type="match status" value="1"/>
</dbReference>
<dbReference type="GO" id="GO:0006302">
    <property type="term" value="P:double-strand break repair"/>
    <property type="evidence" value="ECO:0007669"/>
    <property type="project" value="TreeGrafter"/>
</dbReference>
<dbReference type="PIRSF" id="PIRSF029347">
    <property type="entry name" value="RecF"/>
    <property type="match status" value="1"/>
</dbReference>
<evidence type="ECO:0000313" key="3">
    <source>
        <dbReference type="EMBL" id="QHC54465.1"/>
    </source>
</evidence>
<evidence type="ECO:0000313" key="4">
    <source>
        <dbReference type="Proteomes" id="UP000465031"/>
    </source>
</evidence>
<keyword evidence="1" id="KW-0227">DNA damage</keyword>
<keyword evidence="1" id="KW-0742">SOS response</keyword>
<proteinExistence type="predicted"/>
<name>A0AAE6RIW1_9MICO</name>
<sequence length="455" mass="48277">MVTSRIVQLRLGAFKSFRGSVLPLGGTTLLTGRNSSGKSNALDGLEVLARLAEGEDLVDALDGRRREGGAVRGGSAGCAPHGTDRFELGCSVELGSDRYDYDLEIEVRPDLRIVSERLSGPGVAVSSGKTSVGPLVETKTALSAGTGIEAELHNGKRGKNPPHKFRDSRLVISQIPLALSGSDIAEHSVLRGAEAVLVALRGVFHFDPVPHLMRDFVSGRDVDLRRTGENLSAALRNLDRTDRAAFEEITELVSRIADDRVKGISFVSSDLGDVMLALEEVRGSVGGMAERTPARQMSDGLLRFIGIATALLSSQHGLDVDNEVAARLDQGDENSTGGVLIVLEGLENGLHPSQARRVLELVRKSSEAAGTSVLLTTHSPALLDAAEGSLNQDIIVCHRDATTGYSQLSRLTDLPGYATALAEGTLGVAVTAGKLVDSTREDRDYSEFQQLLGIS</sequence>
<dbReference type="Proteomes" id="UP000465031">
    <property type="component" value="Chromosome"/>
</dbReference>
<evidence type="ECO:0000259" key="2">
    <source>
        <dbReference type="Pfam" id="PF13304"/>
    </source>
</evidence>
<dbReference type="InterPro" id="IPR027417">
    <property type="entry name" value="P-loop_NTPase"/>
</dbReference>
<dbReference type="InterPro" id="IPR014555">
    <property type="entry name" value="RecF-like"/>
</dbReference>